<proteinExistence type="predicted"/>
<dbReference type="PROSITE" id="PS51257">
    <property type="entry name" value="PROKAR_LIPOPROTEIN"/>
    <property type="match status" value="1"/>
</dbReference>
<evidence type="ECO:0000313" key="2">
    <source>
        <dbReference type="Proteomes" id="UP000252267"/>
    </source>
</evidence>
<protein>
    <recommendedName>
        <fullName evidence="3">Lipoprotein</fullName>
    </recommendedName>
</protein>
<dbReference type="KEGG" id="vg:54996902"/>
<name>A0A2Z5HSP5_9CAUD</name>
<accession>A0A2Z5HSP5</accession>
<dbReference type="Proteomes" id="UP000252267">
    <property type="component" value="Segment"/>
</dbReference>
<evidence type="ECO:0008006" key="3">
    <source>
        <dbReference type="Google" id="ProtNLM"/>
    </source>
</evidence>
<reference evidence="2" key="1">
    <citation type="submission" date="2018-05" db="EMBL/GenBank/DDBJ databases">
        <title>Host range determinants of Salmonella infecting bacteriophages.</title>
        <authorList>
            <person name="Gencay Y.E."/>
        </authorList>
    </citation>
    <scope>NUCLEOTIDE SEQUENCE [LARGE SCALE GENOMIC DNA]</scope>
</reference>
<organism evidence="1 2">
    <name type="scientific">Salmonella phage S124</name>
    <dbReference type="NCBI Taxonomy" id="2231351"/>
    <lineage>
        <taxon>Viruses</taxon>
        <taxon>Duplodnaviria</taxon>
        <taxon>Heunggongvirae</taxon>
        <taxon>Uroviricota</taxon>
        <taxon>Caudoviricetes</taxon>
        <taxon>Demerecviridae</taxon>
        <taxon>Markadamsvirinae</taxon>
        <taxon>Epseptimavirus</taxon>
        <taxon>Epseptimavirus S124</taxon>
    </lineage>
</organism>
<dbReference type="GeneID" id="54996902"/>
<sequence length="75" mass="7850">MKYLVLIAALALTGCTIGPSLDCAVTVKDGYGSTKTLPVTAKRGHGTLVDYKVNGAYTGGWISERTIVSTTCPKD</sequence>
<keyword evidence="2" id="KW-1185">Reference proteome</keyword>
<dbReference type="RefSeq" id="YP_009806149.1">
    <property type="nucleotide sequence ID" value="NC_048013.1"/>
</dbReference>
<dbReference type="EMBL" id="MH370375">
    <property type="protein sequence ID" value="AXC43144.1"/>
    <property type="molecule type" value="Genomic_DNA"/>
</dbReference>
<evidence type="ECO:0000313" key="1">
    <source>
        <dbReference type="EMBL" id="AXC43144.1"/>
    </source>
</evidence>